<dbReference type="EMBL" id="CP019948">
    <property type="protein sequence ID" value="ARN80242.1"/>
    <property type="molecule type" value="Genomic_DNA"/>
</dbReference>
<dbReference type="STRING" id="655015.B1812_03120"/>
<feature type="transmembrane region" description="Helical" evidence="7">
    <location>
        <begin position="340"/>
        <end position="361"/>
    </location>
</feature>
<feature type="transmembrane region" description="Helical" evidence="7">
    <location>
        <begin position="24"/>
        <end position="44"/>
    </location>
</feature>
<feature type="transmembrane region" description="Helical" evidence="7">
    <location>
        <begin position="484"/>
        <end position="503"/>
    </location>
</feature>
<dbReference type="GO" id="GO:0022857">
    <property type="term" value="F:transmembrane transporter activity"/>
    <property type="evidence" value="ECO:0007669"/>
    <property type="project" value="InterPro"/>
</dbReference>
<evidence type="ECO:0000256" key="5">
    <source>
        <dbReference type="ARBA" id="ARBA00022989"/>
    </source>
</evidence>
<sequence>MPRKLSARWSAALRGAARTAGRPLLFGIRLWLSVSLALFIAFYLQLEDEYWAGLSAALVCQPELGASLRKGWYRMVGTLIGAVAIVALTALFPQSRAVFLIGLVLWGAICAGVATLLRNFASYAAVLAGYTAVIVAADALGATGGPRANAVFLLAVTRASEICIGIVSAGLVLAGTDFGGTRRGLAASFAALPAEITGRFLNMLALAGPNLPETLPIRRELLRRVIALEPAIDAAKGESSQIRYHSPVLQSAVDGLFSALAAWRTVASLLAWLPHNQAIEAARAVGQEIPHELRSAQRGVPDPWMAAPAQIHYSCEVAARRLRELPASTPSLRLLADQTASLLAGISCAINGLALLSAAPVDRSPTRRVEVRVADWLPAFVNAGRVVLVIGGVALFWILSEWPSGATAITFAAIAVALFSTRADQAYATAAEFVAGVLLGMALTAVIKFAVLPGVETFEGFSLVIGFYLVPGGALMLQPWRTATFTFMTAFFCAFLDAANAMTYDTLQFYNTALAIVAGGVVAALSFLLVPPLPPAFRAGRLMALTLRDFRRLAAGRRFWTLDDWQGLLLGRLAAMPEAATPSQRSDLLTALAVGAEIIRLRRFGALLGVGSAFEPAFAVLAQGNSAVATAQLSFFGALLHPHAGVEAEAELALKARGSILAIAWGLQEHASYFDGKDRV</sequence>
<keyword evidence="3" id="KW-1003">Cell membrane</keyword>
<accession>A0A1W6MRP9</accession>
<keyword evidence="2" id="KW-0813">Transport</keyword>
<dbReference type="Proteomes" id="UP000193978">
    <property type="component" value="Chromosome"/>
</dbReference>
<dbReference type="InterPro" id="IPR006726">
    <property type="entry name" value="PHBA_efflux_AaeB/fusaric-R"/>
</dbReference>
<evidence type="ECO:0000256" key="1">
    <source>
        <dbReference type="ARBA" id="ARBA00004651"/>
    </source>
</evidence>
<dbReference type="PANTHER" id="PTHR30509">
    <property type="entry name" value="P-HYDROXYBENZOIC ACID EFFLUX PUMP SUBUNIT-RELATED"/>
    <property type="match status" value="1"/>
</dbReference>
<keyword evidence="9" id="KW-1185">Reference proteome</keyword>
<dbReference type="PANTHER" id="PTHR30509:SF9">
    <property type="entry name" value="MULTIDRUG RESISTANCE PROTEIN MDTO"/>
    <property type="match status" value="1"/>
</dbReference>
<evidence type="ECO:0000256" key="4">
    <source>
        <dbReference type="ARBA" id="ARBA00022692"/>
    </source>
</evidence>
<keyword evidence="5 7" id="KW-1133">Transmembrane helix</keyword>
<feature type="transmembrane region" description="Helical" evidence="7">
    <location>
        <begin position="509"/>
        <end position="533"/>
    </location>
</feature>
<dbReference type="KEGG" id="mbry:B1812_03120"/>
<evidence type="ECO:0000256" key="2">
    <source>
        <dbReference type="ARBA" id="ARBA00022448"/>
    </source>
</evidence>
<evidence type="ECO:0000313" key="9">
    <source>
        <dbReference type="Proteomes" id="UP000193978"/>
    </source>
</evidence>
<reference evidence="8 9" key="1">
    <citation type="submission" date="2017-02" db="EMBL/GenBank/DDBJ databases">
        <authorList>
            <person name="Peterson S.W."/>
        </authorList>
    </citation>
    <scope>NUCLEOTIDE SEQUENCE [LARGE SCALE GENOMIC DNA]</scope>
    <source>
        <strain evidence="8 9">S285</strain>
    </source>
</reference>
<feature type="transmembrane region" description="Helical" evidence="7">
    <location>
        <begin position="98"/>
        <end position="117"/>
    </location>
</feature>
<comment type="subcellular location">
    <subcellularLocation>
        <location evidence="1">Cell membrane</location>
        <topology evidence="1">Multi-pass membrane protein</topology>
    </subcellularLocation>
</comment>
<feature type="transmembrane region" description="Helical" evidence="7">
    <location>
        <begin position="150"/>
        <end position="174"/>
    </location>
</feature>
<evidence type="ECO:0000256" key="3">
    <source>
        <dbReference type="ARBA" id="ARBA00022475"/>
    </source>
</evidence>
<evidence type="ECO:0000313" key="8">
    <source>
        <dbReference type="EMBL" id="ARN80242.1"/>
    </source>
</evidence>
<feature type="transmembrane region" description="Helical" evidence="7">
    <location>
        <begin position="123"/>
        <end position="143"/>
    </location>
</feature>
<gene>
    <name evidence="8" type="ORF">B1812_03120</name>
</gene>
<feature type="transmembrane region" description="Helical" evidence="7">
    <location>
        <begin position="433"/>
        <end position="452"/>
    </location>
</feature>
<keyword evidence="6 7" id="KW-0472">Membrane</keyword>
<name>A0A1W6MRP9_9HYPH</name>
<organism evidence="8 9">
    <name type="scientific">Methylocystis bryophila</name>
    <dbReference type="NCBI Taxonomy" id="655015"/>
    <lineage>
        <taxon>Bacteria</taxon>
        <taxon>Pseudomonadati</taxon>
        <taxon>Pseudomonadota</taxon>
        <taxon>Alphaproteobacteria</taxon>
        <taxon>Hyphomicrobiales</taxon>
        <taxon>Methylocystaceae</taxon>
        <taxon>Methylocystis</taxon>
    </lineage>
</organism>
<keyword evidence="4 7" id="KW-0812">Transmembrane</keyword>
<evidence type="ECO:0000256" key="6">
    <source>
        <dbReference type="ARBA" id="ARBA00023136"/>
    </source>
</evidence>
<feature type="transmembrane region" description="Helical" evidence="7">
    <location>
        <begin position="404"/>
        <end position="421"/>
    </location>
</feature>
<dbReference type="GO" id="GO:0005886">
    <property type="term" value="C:plasma membrane"/>
    <property type="evidence" value="ECO:0007669"/>
    <property type="project" value="UniProtKB-SubCell"/>
</dbReference>
<evidence type="ECO:0008006" key="10">
    <source>
        <dbReference type="Google" id="ProtNLM"/>
    </source>
</evidence>
<dbReference type="OrthoDB" id="8005649at2"/>
<evidence type="ECO:0000256" key="7">
    <source>
        <dbReference type="SAM" id="Phobius"/>
    </source>
</evidence>
<feature type="transmembrane region" description="Helical" evidence="7">
    <location>
        <begin position="72"/>
        <end position="91"/>
    </location>
</feature>
<protein>
    <recommendedName>
        <fullName evidence="10">Fusaric acid resistance protein</fullName>
    </recommendedName>
</protein>
<dbReference type="Pfam" id="PF04632">
    <property type="entry name" value="FUSC"/>
    <property type="match status" value="1"/>
</dbReference>
<dbReference type="AlphaFoldDB" id="A0A1W6MRP9"/>
<feature type="transmembrane region" description="Helical" evidence="7">
    <location>
        <begin position="373"/>
        <end position="398"/>
    </location>
</feature>
<dbReference type="RefSeq" id="WP_085770304.1">
    <property type="nucleotide sequence ID" value="NZ_AP027149.1"/>
</dbReference>
<proteinExistence type="predicted"/>